<evidence type="ECO:0000313" key="1">
    <source>
        <dbReference type="EMBL" id="CEM27905.1"/>
    </source>
</evidence>
<protein>
    <submittedName>
        <fullName evidence="1">Uncharacterized protein</fullName>
    </submittedName>
</protein>
<dbReference type="AlphaFoldDB" id="A0A0G4GFD6"/>
<organism evidence="1">
    <name type="scientific">Chromera velia CCMP2878</name>
    <dbReference type="NCBI Taxonomy" id="1169474"/>
    <lineage>
        <taxon>Eukaryota</taxon>
        <taxon>Sar</taxon>
        <taxon>Alveolata</taxon>
        <taxon>Colpodellida</taxon>
        <taxon>Chromeraceae</taxon>
        <taxon>Chromera</taxon>
    </lineage>
</organism>
<proteinExistence type="predicted"/>
<dbReference type="EMBL" id="CDMZ01001139">
    <property type="protein sequence ID" value="CEM27905.1"/>
    <property type="molecule type" value="Genomic_DNA"/>
</dbReference>
<reference evidence="1" key="1">
    <citation type="submission" date="2014-11" db="EMBL/GenBank/DDBJ databases">
        <authorList>
            <person name="Otto D Thomas"/>
            <person name="Naeem Raeece"/>
        </authorList>
    </citation>
    <scope>NUCLEOTIDE SEQUENCE</scope>
</reference>
<accession>A0A0G4GFD6</accession>
<gene>
    <name evidence="1" type="ORF">Cvel_21546</name>
</gene>
<name>A0A0G4GFD6_9ALVE</name>
<dbReference type="VEuPathDB" id="CryptoDB:Cvel_21546"/>
<sequence>MGALSNHRPPLRSRVRHTHIFLNLPDQWEHLQPQQQQHYGIHLSRCRIVIVFALCLLAGWLSWNLRWLCLSETIPEPSKCKEMSRKTTWRERRSEVPWDEIDRLTARYVIMLKELPEDIAKEKRTSYFSLFDKIVASLRERETMLNRQVEEVEYIGKRTEELRSYLDKWEDEFGAVWKFTWKVFLGQGQRLMDELRSQKALIKGLSCELDDFAARQIRDKEISKDAMEERKRALLEWLRDEVQDEIGRAGIDRRLLVPKDQCLR</sequence>